<evidence type="ECO:0000313" key="2">
    <source>
        <dbReference type="EMBL" id="TLM80039.1"/>
    </source>
</evidence>
<evidence type="ECO:0008006" key="4">
    <source>
        <dbReference type="Google" id="ProtNLM"/>
    </source>
</evidence>
<sequence>MLAAALTFLLVSPVVADTLVTDNYTIKIQVNCPEGNVTCDDVSYHGTSHKSGEQLSLKGKTISKTCADGVTPCQFLGYQFKNGNTIYKVLESGQLLVEQNGKTLVDESGAWSYQ</sequence>
<feature type="signal peptide" evidence="1">
    <location>
        <begin position="1"/>
        <end position="16"/>
    </location>
</feature>
<organism evidence="2 3">
    <name type="scientific">Microbulbifer harenosus</name>
    <dbReference type="NCBI Taxonomy" id="2576840"/>
    <lineage>
        <taxon>Bacteria</taxon>
        <taxon>Pseudomonadati</taxon>
        <taxon>Pseudomonadota</taxon>
        <taxon>Gammaproteobacteria</taxon>
        <taxon>Cellvibrionales</taxon>
        <taxon>Microbulbiferaceae</taxon>
        <taxon>Microbulbifer</taxon>
    </lineage>
</organism>
<keyword evidence="1" id="KW-0732">Signal</keyword>
<reference evidence="2 3" key="1">
    <citation type="submission" date="2019-05" db="EMBL/GenBank/DDBJ databases">
        <title>Microbulbifer harenosus sp. nov., an alginate-degrading bacterium isolated from coastal sand.</title>
        <authorList>
            <person name="Huang H."/>
            <person name="Mo K."/>
            <person name="Bao S."/>
        </authorList>
    </citation>
    <scope>NUCLEOTIDE SEQUENCE [LARGE SCALE GENOMIC DNA]</scope>
    <source>
        <strain evidence="2 3">HB161719</strain>
    </source>
</reference>
<comment type="caution">
    <text evidence="2">The sequence shown here is derived from an EMBL/GenBank/DDBJ whole genome shotgun (WGS) entry which is preliminary data.</text>
</comment>
<name>A0ABY2UN76_9GAMM</name>
<dbReference type="Proteomes" id="UP000306791">
    <property type="component" value="Unassembled WGS sequence"/>
</dbReference>
<feature type="chain" id="PRO_5045621180" description="DUF306 domain-containing protein" evidence="1">
    <location>
        <begin position="17"/>
        <end position="114"/>
    </location>
</feature>
<protein>
    <recommendedName>
        <fullName evidence="4">DUF306 domain-containing protein</fullName>
    </recommendedName>
</protein>
<accession>A0ABY2UN76</accession>
<evidence type="ECO:0000313" key="3">
    <source>
        <dbReference type="Proteomes" id="UP000306791"/>
    </source>
</evidence>
<dbReference type="EMBL" id="VANI01000001">
    <property type="protein sequence ID" value="TLM80039.1"/>
    <property type="molecule type" value="Genomic_DNA"/>
</dbReference>
<proteinExistence type="predicted"/>
<gene>
    <name evidence="2" type="ORF">FDY93_01175</name>
</gene>
<evidence type="ECO:0000256" key="1">
    <source>
        <dbReference type="SAM" id="SignalP"/>
    </source>
</evidence>
<keyword evidence="3" id="KW-1185">Reference proteome</keyword>